<gene>
    <name evidence="2" type="ORF">KF707C_29760</name>
</gene>
<dbReference type="InterPro" id="IPR007138">
    <property type="entry name" value="ABM_dom"/>
</dbReference>
<reference evidence="3" key="1">
    <citation type="submission" date="2015-05" db="EMBL/GenBank/DDBJ databases">
        <title>Draft genome sequencing of a biphenyl-degrading bacterium, Pseudomonas balearica KF707 (=NBRC110670).</title>
        <authorList>
            <person name="Kimura N."/>
            <person name="Hirose J."/>
            <person name="Watanabe T."/>
            <person name="Suenaga H."/>
            <person name="Fujihara H."/>
            <person name="Noguchi M."/>
            <person name="Hashimoto M."/>
            <person name="Shimodaira J."/>
            <person name="Tsuchikane K."/>
            <person name="Hosoyama A."/>
            <person name="Yamazoe A."/>
            <person name="Fujita N."/>
            <person name="Furukawa K."/>
        </authorList>
    </citation>
    <scope>NUCLEOTIDE SEQUENCE [LARGE SCALE GENOMIC DNA]</scope>
    <source>
        <strain evidence="3">DSM 10086 / NBRC 110670 / KF707</strain>
    </source>
</reference>
<dbReference type="PROSITE" id="PS51725">
    <property type="entry name" value="ABM"/>
    <property type="match status" value="1"/>
</dbReference>
<accession>A0AAD1C311</accession>
<dbReference type="Gene3D" id="3.30.70.100">
    <property type="match status" value="1"/>
</dbReference>
<name>A0AAD1C311_METFU</name>
<reference evidence="2 3" key="2">
    <citation type="journal article" date="2017" name="Int. J. Syst. Evol. Microbiol.">
        <title>Pseudomonas furukawaii sp. nov., a polychlorinated biphenyl-degrading bacterium isolated from biphenyl-contaminated soil in Japan.</title>
        <authorList>
            <person name="Kimura N."/>
            <person name="Watanabe T."/>
            <person name="Suenaga H."/>
            <person name="Fujihara H."/>
            <person name="Futagami T."/>
            <person name="Goto M."/>
            <person name="Hanada S."/>
            <person name="Hirose J."/>
        </authorList>
    </citation>
    <scope>NUCLEOTIDE SEQUENCE [LARGE SCALE GENOMIC DNA]</scope>
    <source>
        <strain evidence="3">DSM 10086 / NBRC 110670 / KF707</strain>
    </source>
</reference>
<proteinExistence type="predicted"/>
<evidence type="ECO:0000259" key="1">
    <source>
        <dbReference type="PROSITE" id="PS51725"/>
    </source>
</evidence>
<sequence length="91" mass="10441">MARFRVRAEYLEELLLLLAELAERSRQEPGCLEYGYYQSVDDPLAFSSFESWRTPADEVAHWQATHVRQALVRVAPMLHAAPEIVRAARIA</sequence>
<evidence type="ECO:0000313" key="2">
    <source>
        <dbReference type="EMBL" id="BAU74664.1"/>
    </source>
</evidence>
<protein>
    <recommendedName>
        <fullName evidence="1">ABM domain-containing protein</fullName>
    </recommendedName>
</protein>
<dbReference type="Proteomes" id="UP000218554">
    <property type="component" value="Chromosome"/>
</dbReference>
<dbReference type="InterPro" id="IPR050744">
    <property type="entry name" value="AI-2_Isomerase_LsrG"/>
</dbReference>
<dbReference type="Pfam" id="PF03992">
    <property type="entry name" value="ABM"/>
    <property type="match status" value="1"/>
</dbReference>
<dbReference type="InterPro" id="IPR011008">
    <property type="entry name" value="Dimeric_a/b-barrel"/>
</dbReference>
<organism evidence="2 3">
    <name type="scientific">Metapseudomonas furukawaii</name>
    <name type="common">Pseudomonas furukawaii</name>
    <dbReference type="NCBI Taxonomy" id="1149133"/>
    <lineage>
        <taxon>Bacteria</taxon>
        <taxon>Pseudomonadati</taxon>
        <taxon>Pseudomonadota</taxon>
        <taxon>Gammaproteobacteria</taxon>
        <taxon>Pseudomonadales</taxon>
        <taxon>Pseudomonadaceae</taxon>
        <taxon>Metapseudomonas</taxon>
    </lineage>
</organism>
<dbReference type="AlphaFoldDB" id="A0AAD1C311"/>
<dbReference type="GO" id="GO:0003824">
    <property type="term" value="F:catalytic activity"/>
    <property type="evidence" value="ECO:0007669"/>
    <property type="project" value="TreeGrafter"/>
</dbReference>
<dbReference type="EMBL" id="AP014862">
    <property type="protein sequence ID" value="BAU74664.1"/>
    <property type="molecule type" value="Genomic_DNA"/>
</dbReference>
<dbReference type="SUPFAM" id="SSF54909">
    <property type="entry name" value="Dimeric alpha+beta barrel"/>
    <property type="match status" value="1"/>
</dbReference>
<evidence type="ECO:0000313" key="3">
    <source>
        <dbReference type="Proteomes" id="UP000218554"/>
    </source>
</evidence>
<dbReference type="KEGG" id="pfuw:KF707C_29760"/>
<dbReference type="PANTHER" id="PTHR33336:SF3">
    <property type="entry name" value="ABM DOMAIN-CONTAINING PROTEIN"/>
    <property type="match status" value="1"/>
</dbReference>
<feature type="domain" description="ABM" evidence="1">
    <location>
        <begin position="1"/>
        <end position="86"/>
    </location>
</feature>
<keyword evidence="3" id="KW-1185">Reference proteome</keyword>
<dbReference type="PANTHER" id="PTHR33336">
    <property type="entry name" value="QUINOL MONOOXYGENASE YGIN-RELATED"/>
    <property type="match status" value="1"/>
</dbReference>